<evidence type="ECO:0000313" key="3">
    <source>
        <dbReference type="Proteomes" id="UP001597010"/>
    </source>
</evidence>
<organism evidence="2 3">
    <name type="scientific">Mucilaginibacter litoreus</name>
    <dbReference type="NCBI Taxonomy" id="1048221"/>
    <lineage>
        <taxon>Bacteria</taxon>
        <taxon>Pseudomonadati</taxon>
        <taxon>Bacteroidota</taxon>
        <taxon>Sphingobacteriia</taxon>
        <taxon>Sphingobacteriales</taxon>
        <taxon>Sphingobacteriaceae</taxon>
        <taxon>Mucilaginibacter</taxon>
    </lineage>
</organism>
<keyword evidence="1" id="KW-1133">Transmembrane helix</keyword>
<keyword evidence="1" id="KW-0812">Transmembrane</keyword>
<reference evidence="3" key="1">
    <citation type="journal article" date="2019" name="Int. J. Syst. Evol. Microbiol.">
        <title>The Global Catalogue of Microorganisms (GCM) 10K type strain sequencing project: providing services to taxonomists for standard genome sequencing and annotation.</title>
        <authorList>
            <consortium name="The Broad Institute Genomics Platform"/>
            <consortium name="The Broad Institute Genome Sequencing Center for Infectious Disease"/>
            <person name="Wu L."/>
            <person name="Ma J."/>
        </authorList>
    </citation>
    <scope>NUCLEOTIDE SEQUENCE [LARGE SCALE GENOMIC DNA]</scope>
    <source>
        <strain evidence="3">CCUG 61484</strain>
    </source>
</reference>
<gene>
    <name evidence="2" type="ORF">ACFQZX_03960</name>
</gene>
<keyword evidence="1" id="KW-0472">Membrane</keyword>
<dbReference type="Proteomes" id="UP001597010">
    <property type="component" value="Unassembled WGS sequence"/>
</dbReference>
<evidence type="ECO:0000256" key="1">
    <source>
        <dbReference type="SAM" id="Phobius"/>
    </source>
</evidence>
<keyword evidence="3" id="KW-1185">Reference proteome</keyword>
<accession>A0ABW3APJ1</accession>
<name>A0ABW3APJ1_9SPHI</name>
<protein>
    <submittedName>
        <fullName evidence="2">Uncharacterized protein</fullName>
    </submittedName>
</protein>
<sequence length="81" mass="8966">MKQKNVVKFGAINAPKPQWATWLFRSVAILTTVASFWIGSTTLLKEHVKVEVVLALKAIDMLVLGLSNLFGIIIPEETTNN</sequence>
<feature type="transmembrane region" description="Helical" evidence="1">
    <location>
        <begin position="52"/>
        <end position="74"/>
    </location>
</feature>
<evidence type="ECO:0000313" key="2">
    <source>
        <dbReference type="EMBL" id="MFD0792755.1"/>
    </source>
</evidence>
<comment type="caution">
    <text evidence="2">The sequence shown here is derived from an EMBL/GenBank/DDBJ whole genome shotgun (WGS) entry which is preliminary data.</text>
</comment>
<dbReference type="EMBL" id="JBHTHZ010000002">
    <property type="protein sequence ID" value="MFD0792755.1"/>
    <property type="molecule type" value="Genomic_DNA"/>
</dbReference>
<proteinExistence type="predicted"/>
<dbReference type="RefSeq" id="WP_377111528.1">
    <property type="nucleotide sequence ID" value="NZ_JBHTHZ010000002.1"/>
</dbReference>
<feature type="transmembrane region" description="Helical" evidence="1">
    <location>
        <begin position="20"/>
        <end position="40"/>
    </location>
</feature>